<gene>
    <name evidence="2" type="ORF">PM001_LOCUS7501</name>
</gene>
<protein>
    <submittedName>
        <fullName evidence="2">Uncharacterized protein</fullName>
    </submittedName>
</protein>
<feature type="compositionally biased region" description="Pro residues" evidence="1">
    <location>
        <begin position="56"/>
        <end position="67"/>
    </location>
</feature>
<name>A0AAV1TJ20_9STRA</name>
<sequence>MTDATQQAAPLTVAAILCPAPLESDRSAAADGYICTDHRQELAVVEHRLVLLELPLTPPLGPRLSPPPDHKRGISTSPEKVHLKGVIVQNSSKRRSTKGRVGVAPPRTITDDRDYDRIDRGDWALAWELLESQNVKPMQISFLKANRSTTE</sequence>
<feature type="region of interest" description="Disordered" evidence="1">
    <location>
        <begin position="56"/>
        <end position="84"/>
    </location>
</feature>
<dbReference type="AlphaFoldDB" id="A0AAV1TJ20"/>
<dbReference type="Proteomes" id="UP001162060">
    <property type="component" value="Unassembled WGS sequence"/>
</dbReference>
<reference evidence="2" key="1">
    <citation type="submission" date="2024-01" db="EMBL/GenBank/DDBJ databases">
        <authorList>
            <person name="Webb A."/>
        </authorList>
    </citation>
    <scope>NUCLEOTIDE SEQUENCE</scope>
    <source>
        <strain evidence="2">Pm1</strain>
    </source>
</reference>
<proteinExistence type="predicted"/>
<dbReference type="EMBL" id="CAKLBY020000065">
    <property type="protein sequence ID" value="CAK7922186.1"/>
    <property type="molecule type" value="Genomic_DNA"/>
</dbReference>
<evidence type="ECO:0000256" key="1">
    <source>
        <dbReference type="SAM" id="MobiDB-lite"/>
    </source>
</evidence>
<evidence type="ECO:0000313" key="2">
    <source>
        <dbReference type="EMBL" id="CAK7922186.1"/>
    </source>
</evidence>
<feature type="region of interest" description="Disordered" evidence="1">
    <location>
        <begin position="90"/>
        <end position="109"/>
    </location>
</feature>
<evidence type="ECO:0000313" key="3">
    <source>
        <dbReference type="Proteomes" id="UP001162060"/>
    </source>
</evidence>
<comment type="caution">
    <text evidence="2">The sequence shown here is derived from an EMBL/GenBank/DDBJ whole genome shotgun (WGS) entry which is preliminary data.</text>
</comment>
<organism evidence="2 3">
    <name type="scientific">Peronospora matthiolae</name>
    <dbReference type="NCBI Taxonomy" id="2874970"/>
    <lineage>
        <taxon>Eukaryota</taxon>
        <taxon>Sar</taxon>
        <taxon>Stramenopiles</taxon>
        <taxon>Oomycota</taxon>
        <taxon>Peronosporomycetes</taxon>
        <taxon>Peronosporales</taxon>
        <taxon>Peronosporaceae</taxon>
        <taxon>Peronospora</taxon>
    </lineage>
</organism>
<accession>A0AAV1TJ20</accession>